<reference evidence="1" key="1">
    <citation type="submission" date="2024-03" db="EMBL/GenBank/DDBJ databases">
        <title>Novel Streptomyces species of biotechnological and ecological value are a feature of Machair soil.</title>
        <authorList>
            <person name="Prole J.R."/>
            <person name="Goodfellow M."/>
            <person name="Allenby N."/>
            <person name="Ward A.C."/>
        </authorList>
    </citation>
    <scope>NUCLEOTIDE SEQUENCE</scope>
    <source>
        <strain evidence="1">MS1.AVA.4</strain>
    </source>
</reference>
<dbReference type="EMBL" id="JBBKAI010000002">
    <property type="protein sequence ID" value="MEJ8660045.1"/>
    <property type="molecule type" value="Genomic_DNA"/>
</dbReference>
<comment type="caution">
    <text evidence="1">The sequence shown here is derived from an EMBL/GenBank/DDBJ whole genome shotgun (WGS) entry which is preliminary data.</text>
</comment>
<name>A0ACC6QP66_9ACTN</name>
<sequence>MPRRIVCGAGLLAVLMTMTSCATDGGDAAEPSPSTRSGSSAPVATTGTPVPGTPLPGTPAPSPTSDPATTPDTHSVLVTFTESGGIDGRHNSLVVYEDGRFLRVAPRSPDRPGRMTPADLAALRAALDDVDFSRLPSRPTGPPVMDGLTRVVVHDGHTAVDDGTDTPAALADVYAALPPLT</sequence>
<organism evidence="1 2">
    <name type="scientific">Streptomyces pratisoli</name>
    <dbReference type="NCBI Taxonomy" id="3139917"/>
    <lineage>
        <taxon>Bacteria</taxon>
        <taxon>Bacillati</taxon>
        <taxon>Actinomycetota</taxon>
        <taxon>Actinomycetes</taxon>
        <taxon>Kitasatosporales</taxon>
        <taxon>Streptomycetaceae</taxon>
        <taxon>Streptomyces</taxon>
    </lineage>
</organism>
<keyword evidence="2" id="KW-1185">Reference proteome</keyword>
<proteinExistence type="predicted"/>
<accession>A0ACC6QP66</accession>
<protein>
    <submittedName>
        <fullName evidence="1">Uncharacterized protein</fullName>
    </submittedName>
</protein>
<evidence type="ECO:0000313" key="1">
    <source>
        <dbReference type="EMBL" id="MEJ8660045.1"/>
    </source>
</evidence>
<dbReference type="Proteomes" id="UP001375539">
    <property type="component" value="Unassembled WGS sequence"/>
</dbReference>
<gene>
    <name evidence="1" type="ORF">WKI58_26545</name>
</gene>
<evidence type="ECO:0000313" key="2">
    <source>
        <dbReference type="Proteomes" id="UP001375539"/>
    </source>
</evidence>